<name>A0A8C4RNA4_ERPCA</name>
<dbReference type="Gene3D" id="3.10.100.10">
    <property type="entry name" value="Mannose-Binding Protein A, subunit A"/>
    <property type="match status" value="1"/>
</dbReference>
<dbReference type="SUPFAM" id="SSF56436">
    <property type="entry name" value="C-type lectin-like"/>
    <property type="match status" value="1"/>
</dbReference>
<dbReference type="PROSITE" id="PS50041">
    <property type="entry name" value="C_TYPE_LECTIN_2"/>
    <property type="match status" value="1"/>
</dbReference>
<proteinExistence type="predicted"/>
<evidence type="ECO:0000313" key="2">
    <source>
        <dbReference type="Ensembl" id="ENSECRP00000005115.1"/>
    </source>
</evidence>
<reference evidence="2" key="1">
    <citation type="submission" date="2021-06" db="EMBL/GenBank/DDBJ databases">
        <authorList>
            <consortium name="Wellcome Sanger Institute Data Sharing"/>
        </authorList>
    </citation>
    <scope>NUCLEOTIDE SEQUENCE [LARGE SCALE GENOMIC DNA]</scope>
</reference>
<dbReference type="InterPro" id="IPR016186">
    <property type="entry name" value="C-type_lectin-like/link_sf"/>
</dbReference>
<dbReference type="Ensembl" id="ENSECRT00000005198.1">
    <property type="protein sequence ID" value="ENSECRP00000005115.1"/>
    <property type="gene ID" value="ENSECRG00000003420.1"/>
</dbReference>
<accession>A0A8C4RNA4</accession>
<dbReference type="InterPro" id="IPR001304">
    <property type="entry name" value="C-type_lectin-like"/>
</dbReference>
<feature type="domain" description="C-type lectin" evidence="1">
    <location>
        <begin position="62"/>
        <end position="151"/>
    </location>
</feature>
<evidence type="ECO:0000313" key="3">
    <source>
        <dbReference type="Proteomes" id="UP000694620"/>
    </source>
</evidence>
<protein>
    <recommendedName>
        <fullName evidence="1">C-type lectin domain-containing protein</fullName>
    </recommendedName>
</protein>
<keyword evidence="3" id="KW-1185">Reference proteome</keyword>
<dbReference type="AlphaFoldDB" id="A0A8C4RNA4"/>
<evidence type="ECO:0000259" key="1">
    <source>
        <dbReference type="PROSITE" id="PS50041"/>
    </source>
</evidence>
<sequence>MTSFPVPVPIDVTSSSSPDDIKIGSSPMTAFPLLDFKIVILSHIMRQFHFELSFQFTHWSKHGQKKFATKDDELNFEGGVKLCQEAGGQIATPASMEENKALTKLIKSDGMAYLDASGNPVKITNWAPGEPSNDQDDEDCSAITSDGTWSDVLRAIICQFKLI</sequence>
<dbReference type="InterPro" id="IPR016187">
    <property type="entry name" value="CTDL_fold"/>
</dbReference>
<dbReference type="Pfam" id="PF00059">
    <property type="entry name" value="Lectin_C"/>
    <property type="match status" value="1"/>
</dbReference>
<reference evidence="2" key="2">
    <citation type="submission" date="2025-08" db="UniProtKB">
        <authorList>
            <consortium name="Ensembl"/>
        </authorList>
    </citation>
    <scope>IDENTIFICATION</scope>
</reference>
<dbReference type="GeneTree" id="ENSGT00980000202437"/>
<dbReference type="SMART" id="SM00034">
    <property type="entry name" value="CLECT"/>
    <property type="match status" value="1"/>
</dbReference>
<reference evidence="2" key="3">
    <citation type="submission" date="2025-09" db="UniProtKB">
        <authorList>
            <consortium name="Ensembl"/>
        </authorList>
    </citation>
    <scope>IDENTIFICATION</scope>
</reference>
<organism evidence="2 3">
    <name type="scientific">Erpetoichthys calabaricus</name>
    <name type="common">Rope fish</name>
    <name type="synonym">Calamoichthys calabaricus</name>
    <dbReference type="NCBI Taxonomy" id="27687"/>
    <lineage>
        <taxon>Eukaryota</taxon>
        <taxon>Metazoa</taxon>
        <taxon>Chordata</taxon>
        <taxon>Craniata</taxon>
        <taxon>Vertebrata</taxon>
        <taxon>Euteleostomi</taxon>
        <taxon>Actinopterygii</taxon>
        <taxon>Polypteriformes</taxon>
        <taxon>Polypteridae</taxon>
        <taxon>Erpetoichthys</taxon>
    </lineage>
</organism>
<dbReference type="Proteomes" id="UP000694620">
    <property type="component" value="Chromosome 3"/>
</dbReference>